<protein>
    <submittedName>
        <fullName evidence="1">Uncharacterized protein</fullName>
    </submittedName>
</protein>
<proteinExistence type="predicted"/>
<reference evidence="1" key="1">
    <citation type="journal article" date="2021" name="Proc. Natl. Acad. Sci. U.S.A.">
        <title>A Catalog of Tens of Thousands of Viruses from Human Metagenomes Reveals Hidden Associations with Chronic Diseases.</title>
        <authorList>
            <person name="Tisza M.J."/>
            <person name="Buck C.B."/>
        </authorList>
    </citation>
    <scope>NUCLEOTIDE SEQUENCE</scope>
    <source>
        <strain evidence="1">CthAo37</strain>
    </source>
</reference>
<sequence>MQMFQNPMQMIQQFQKFKQQFTGDPKAEVQKLLTSGKLSQQQLNQLQSMAQQFQGLLNGGK</sequence>
<organism evidence="1">
    <name type="scientific">Myoviridae sp. cthAo37</name>
    <dbReference type="NCBI Taxonomy" id="2827701"/>
    <lineage>
        <taxon>Viruses</taxon>
        <taxon>Duplodnaviria</taxon>
        <taxon>Heunggongvirae</taxon>
        <taxon>Uroviricota</taxon>
        <taxon>Caudoviricetes</taxon>
    </lineage>
</organism>
<accession>A0A8S5S5C7</accession>
<evidence type="ECO:0000313" key="1">
    <source>
        <dbReference type="EMBL" id="DAF46011.1"/>
    </source>
</evidence>
<dbReference type="EMBL" id="BK032529">
    <property type="protein sequence ID" value="DAF46011.1"/>
    <property type="molecule type" value="Genomic_DNA"/>
</dbReference>
<name>A0A8S5S5C7_9CAUD</name>